<dbReference type="EMBL" id="JZWT02000034">
    <property type="protein sequence ID" value="MFB6491428.1"/>
    <property type="molecule type" value="Genomic_DNA"/>
</dbReference>
<dbReference type="Proteomes" id="UP000033636">
    <property type="component" value="Unassembled WGS sequence"/>
</dbReference>
<gene>
    <name evidence="1" type="ORF">TU35_009405</name>
</gene>
<accession>A0ACC6V3N6</accession>
<organism evidence="1 2">
    <name type="scientific">Thermoproteus sp. AZ2</name>
    <dbReference type="NCBI Taxonomy" id="1609232"/>
    <lineage>
        <taxon>Archaea</taxon>
        <taxon>Thermoproteota</taxon>
        <taxon>Thermoprotei</taxon>
        <taxon>Thermoproteales</taxon>
        <taxon>Thermoproteaceae</taxon>
        <taxon>Thermoproteus</taxon>
    </lineage>
</organism>
<proteinExistence type="predicted"/>
<evidence type="ECO:0000313" key="1">
    <source>
        <dbReference type="EMBL" id="MFB6491428.1"/>
    </source>
</evidence>
<comment type="caution">
    <text evidence="1">The sequence shown here is derived from an EMBL/GenBank/DDBJ whole genome shotgun (WGS) entry which is preliminary data.</text>
</comment>
<protein>
    <submittedName>
        <fullName evidence="1">M24 family metallopeptidase</fullName>
    </submittedName>
</protein>
<reference evidence="1" key="1">
    <citation type="submission" date="2024-07" db="EMBL/GenBank/DDBJ databases">
        <title>Metagenome and Metagenome-Assembled Genomes of Archaea from a hot spring from the geothermal field of Los Azufres, Mexico.</title>
        <authorList>
            <person name="Marin-Paredes R."/>
            <person name="Martinez-Romero E."/>
            <person name="Servin-Garciduenas L.E."/>
        </authorList>
    </citation>
    <scope>NUCLEOTIDE SEQUENCE</scope>
</reference>
<sequence length="323" mass="34421">MLVLTTPANIRYFAGVAVEAYERFAALVICGARKALVLPELDRGRAAAEAYYYKDGEDPAEALRRAAEGCEGPVKIDGGTTARALEVIRRALGPSYEIADEEIYALRAVKRAEEVERIAAAARAIKEVVEEAAASLEPGASERQVAARIFLALADRGLEPGPILVQFGENTALPHQGPTGRRLREGDAVVIDVTAAYEGYYGDITRSFAFRGGPRGYGDVHEAVAEAQRAAIAAARPGARAGDVDEAARAALRARGLGQYFTHRTGHGLGLEFHERPNIAPNSAEVLKPGNVFTVEPGVYLPGKFGVRIEDDVVVAESGAEVL</sequence>
<evidence type="ECO:0000313" key="2">
    <source>
        <dbReference type="Proteomes" id="UP000033636"/>
    </source>
</evidence>
<name>A0ACC6V3N6_9CREN</name>